<protein>
    <submittedName>
        <fullName evidence="4">Heptosyltransferase</fullName>
    </submittedName>
</protein>
<keyword evidence="5" id="KW-1185">Reference proteome</keyword>
<dbReference type="PANTHER" id="PTHR30160">
    <property type="entry name" value="TETRAACYLDISACCHARIDE 4'-KINASE-RELATED"/>
    <property type="match status" value="1"/>
</dbReference>
<dbReference type="CDD" id="cd03789">
    <property type="entry name" value="GT9_LPS_heptosyltransferase"/>
    <property type="match status" value="1"/>
</dbReference>
<evidence type="ECO:0000256" key="3">
    <source>
        <dbReference type="SAM" id="Phobius"/>
    </source>
</evidence>
<evidence type="ECO:0000313" key="5">
    <source>
        <dbReference type="Proteomes" id="UP000091979"/>
    </source>
</evidence>
<dbReference type="OrthoDB" id="9760688at2"/>
<dbReference type="Gene3D" id="3.40.50.2000">
    <property type="entry name" value="Glycogen Phosphorylase B"/>
    <property type="match status" value="2"/>
</dbReference>
<gene>
    <name evidence="4" type="ORF">SP90_01130</name>
</gene>
<dbReference type="Pfam" id="PF01075">
    <property type="entry name" value="Glyco_transf_9"/>
    <property type="match status" value="1"/>
</dbReference>
<dbReference type="RefSeq" id="WP_066851703.1">
    <property type="nucleotide sequence ID" value="NZ_JXMS01000001.1"/>
</dbReference>
<evidence type="ECO:0000313" key="4">
    <source>
        <dbReference type="EMBL" id="OBQ57665.1"/>
    </source>
</evidence>
<dbReference type="AlphaFoldDB" id="A0A1B7XQ86"/>
<dbReference type="Proteomes" id="UP000091979">
    <property type="component" value="Unassembled WGS sequence"/>
</dbReference>
<dbReference type="InterPro" id="IPR002201">
    <property type="entry name" value="Glyco_trans_9"/>
</dbReference>
<keyword evidence="3" id="KW-1133">Transmembrane helix</keyword>
<dbReference type="EMBL" id="JXMS01000001">
    <property type="protein sequence ID" value="OBQ57665.1"/>
    <property type="molecule type" value="Genomic_DNA"/>
</dbReference>
<reference evidence="4 5" key="1">
    <citation type="submission" date="2015-01" db="EMBL/GenBank/DDBJ databases">
        <title>Desulfovibrio sp. JC271 draft genome sequence.</title>
        <authorList>
            <person name="Shivani Y."/>
            <person name="Subhash Y."/>
            <person name="Sasikala C."/>
            <person name="Ramana C.V."/>
        </authorList>
    </citation>
    <scope>NUCLEOTIDE SEQUENCE [LARGE SCALE GENOMIC DNA]</scope>
    <source>
        <strain evidence="4 5">JC271</strain>
    </source>
</reference>
<dbReference type="InterPro" id="IPR051199">
    <property type="entry name" value="LPS_LOS_Heptosyltrfase"/>
</dbReference>
<evidence type="ECO:0000256" key="2">
    <source>
        <dbReference type="ARBA" id="ARBA00022679"/>
    </source>
</evidence>
<keyword evidence="3" id="KW-0812">Transmembrane</keyword>
<dbReference type="GO" id="GO:0005829">
    <property type="term" value="C:cytosol"/>
    <property type="evidence" value="ECO:0007669"/>
    <property type="project" value="TreeGrafter"/>
</dbReference>
<sequence>MIVPNNWLVMRLSALGDVVLTTGVLSYLHKKYGWRFTFLTLEPWAPVLEGHPAIDRIISIRKEALRSSNEYTFFKQLAEEHEGMGLLDLHGTMRSRFLALCWKGAVRRYPKFSLQRRLFLQTEGKLGGEKLLRYNVPQRYALAVEEEAPSRLELLPQIFLTQEELQQGRSVCERVAADKPVVALHPFSTHPNKAWVNDYWQVLADKLVEAGLHVAIIGVGDSPVPEGDGVTDLTGKTTIRETCAVLHASRALVTGDSGPMHLAGGVQTPVVALFGPTHRAWGFYPEGLSDIVLEADEECRPCSLHGKKVCDKEQICMRSIDPDRVLQSVLSLFS</sequence>
<comment type="caution">
    <text evidence="4">The sequence shown here is derived from an EMBL/GenBank/DDBJ whole genome shotgun (WGS) entry which is preliminary data.</text>
</comment>
<keyword evidence="2 4" id="KW-0808">Transferase</keyword>
<organism evidence="4 5">
    <name type="scientific">Halodesulfovibrio spirochaetisodalis</name>
    <dbReference type="NCBI Taxonomy" id="1560234"/>
    <lineage>
        <taxon>Bacteria</taxon>
        <taxon>Pseudomonadati</taxon>
        <taxon>Thermodesulfobacteriota</taxon>
        <taxon>Desulfovibrionia</taxon>
        <taxon>Desulfovibrionales</taxon>
        <taxon>Desulfovibrionaceae</taxon>
        <taxon>Halodesulfovibrio</taxon>
    </lineage>
</organism>
<dbReference type="GO" id="GO:0008713">
    <property type="term" value="F:ADP-heptose-lipopolysaccharide heptosyltransferase activity"/>
    <property type="evidence" value="ECO:0007669"/>
    <property type="project" value="TreeGrafter"/>
</dbReference>
<keyword evidence="3" id="KW-0472">Membrane</keyword>
<keyword evidence="1" id="KW-0328">Glycosyltransferase</keyword>
<accession>A0A1B7XQ86</accession>
<feature type="transmembrane region" description="Helical" evidence="3">
    <location>
        <begin position="6"/>
        <end position="28"/>
    </location>
</feature>
<dbReference type="GO" id="GO:0009244">
    <property type="term" value="P:lipopolysaccharide core region biosynthetic process"/>
    <property type="evidence" value="ECO:0007669"/>
    <property type="project" value="TreeGrafter"/>
</dbReference>
<dbReference type="PATRIC" id="fig|1560234.3.peg.237"/>
<name>A0A1B7XQ86_9BACT</name>
<dbReference type="STRING" id="1560234.SP90_01130"/>
<proteinExistence type="predicted"/>
<evidence type="ECO:0000256" key="1">
    <source>
        <dbReference type="ARBA" id="ARBA00022676"/>
    </source>
</evidence>
<dbReference type="SUPFAM" id="SSF53756">
    <property type="entry name" value="UDP-Glycosyltransferase/glycogen phosphorylase"/>
    <property type="match status" value="1"/>
</dbReference>
<dbReference type="PANTHER" id="PTHR30160:SF1">
    <property type="entry name" value="LIPOPOLYSACCHARIDE 1,2-N-ACETYLGLUCOSAMINETRANSFERASE-RELATED"/>
    <property type="match status" value="1"/>
</dbReference>